<dbReference type="PROSITE" id="PS50055">
    <property type="entry name" value="TYR_PHOSPHATASE_PTP"/>
    <property type="match status" value="1"/>
</dbReference>
<dbReference type="EC" id="3.1.3.48" evidence="2"/>
<dbReference type="InterPro" id="IPR029021">
    <property type="entry name" value="Prot-tyrosine_phosphatase-like"/>
</dbReference>
<comment type="similarity">
    <text evidence="1">Belongs to the protein-tyrosine phosphatase family. Non-receptor class subfamily.</text>
</comment>
<feature type="region of interest" description="Disordered" evidence="3">
    <location>
        <begin position="1563"/>
        <end position="1678"/>
    </location>
</feature>
<dbReference type="SMART" id="SM00404">
    <property type="entry name" value="PTPc_motif"/>
    <property type="match status" value="1"/>
</dbReference>
<proteinExistence type="inferred from homology"/>
<dbReference type="InterPro" id="IPR003595">
    <property type="entry name" value="Tyr_Pase_cat"/>
</dbReference>
<dbReference type="Pfam" id="PF00581">
    <property type="entry name" value="Rhodanese"/>
    <property type="match status" value="1"/>
</dbReference>
<feature type="compositionally biased region" description="Low complexity" evidence="3">
    <location>
        <begin position="318"/>
        <end position="332"/>
    </location>
</feature>
<feature type="compositionally biased region" description="Low complexity" evidence="3">
    <location>
        <begin position="1188"/>
        <end position="1236"/>
    </location>
</feature>
<feature type="region of interest" description="Disordered" evidence="3">
    <location>
        <begin position="860"/>
        <end position="933"/>
    </location>
</feature>
<organism evidence="7 8">
    <name type="scientific">Rhizopogon vesiculosus</name>
    <dbReference type="NCBI Taxonomy" id="180088"/>
    <lineage>
        <taxon>Eukaryota</taxon>
        <taxon>Fungi</taxon>
        <taxon>Dikarya</taxon>
        <taxon>Basidiomycota</taxon>
        <taxon>Agaricomycotina</taxon>
        <taxon>Agaricomycetes</taxon>
        <taxon>Agaricomycetidae</taxon>
        <taxon>Boletales</taxon>
        <taxon>Suillineae</taxon>
        <taxon>Rhizopogonaceae</taxon>
        <taxon>Rhizopogon</taxon>
    </lineage>
</organism>
<feature type="compositionally biased region" description="Basic and acidic residues" evidence="3">
    <location>
        <begin position="212"/>
        <end position="221"/>
    </location>
</feature>
<feature type="compositionally biased region" description="Low complexity" evidence="3">
    <location>
        <begin position="490"/>
        <end position="502"/>
    </location>
</feature>
<feature type="compositionally biased region" description="Polar residues" evidence="3">
    <location>
        <begin position="1253"/>
        <end position="1265"/>
    </location>
</feature>
<reference evidence="7 8" key="1">
    <citation type="submission" date="2016-03" db="EMBL/GenBank/DDBJ databases">
        <title>Comparative genomics of the ectomycorrhizal sister species Rhizopogon vinicolor and Rhizopogon vesiculosus (Basidiomycota: Boletales) reveals a divergence of the mating type B locus.</title>
        <authorList>
            <person name="Mujic A.B."/>
            <person name="Kuo A."/>
            <person name="Tritt A."/>
            <person name="Lipzen A."/>
            <person name="Chen C."/>
            <person name="Johnson J."/>
            <person name="Sharma A."/>
            <person name="Barry K."/>
            <person name="Grigoriev I.V."/>
            <person name="Spatafora J.W."/>
        </authorList>
    </citation>
    <scope>NUCLEOTIDE SEQUENCE [LARGE SCALE GENOMIC DNA]</scope>
    <source>
        <strain evidence="7 8">AM-OR11-056</strain>
    </source>
</reference>
<feature type="compositionally biased region" description="Low complexity" evidence="3">
    <location>
        <begin position="1380"/>
        <end position="1394"/>
    </location>
</feature>
<feature type="compositionally biased region" description="Polar residues" evidence="3">
    <location>
        <begin position="1697"/>
        <end position="1710"/>
    </location>
</feature>
<name>A0A1J8QMQ6_9AGAM</name>
<dbReference type="PANTHER" id="PTHR19134">
    <property type="entry name" value="RECEPTOR-TYPE TYROSINE-PROTEIN PHOSPHATASE"/>
    <property type="match status" value="1"/>
</dbReference>
<feature type="compositionally biased region" description="Low complexity" evidence="3">
    <location>
        <begin position="1138"/>
        <end position="1156"/>
    </location>
</feature>
<feature type="compositionally biased region" description="Low complexity" evidence="3">
    <location>
        <begin position="1358"/>
        <end position="1372"/>
    </location>
</feature>
<feature type="compositionally biased region" description="Low complexity" evidence="3">
    <location>
        <begin position="1164"/>
        <end position="1176"/>
    </location>
</feature>
<feature type="compositionally biased region" description="Low complexity" evidence="3">
    <location>
        <begin position="1424"/>
        <end position="1437"/>
    </location>
</feature>
<keyword evidence="8" id="KW-1185">Reference proteome</keyword>
<dbReference type="EMBL" id="LVVM01000253">
    <property type="protein sequence ID" value="OJA21155.1"/>
    <property type="molecule type" value="Genomic_DNA"/>
</dbReference>
<evidence type="ECO:0000259" key="6">
    <source>
        <dbReference type="PROSITE" id="PS50206"/>
    </source>
</evidence>
<dbReference type="SMART" id="SM00194">
    <property type="entry name" value="PTPc"/>
    <property type="match status" value="1"/>
</dbReference>
<feature type="compositionally biased region" description="Basic and acidic residues" evidence="3">
    <location>
        <begin position="1109"/>
        <end position="1118"/>
    </location>
</feature>
<evidence type="ECO:0000313" key="7">
    <source>
        <dbReference type="EMBL" id="OJA21155.1"/>
    </source>
</evidence>
<dbReference type="PROSITE" id="PS50206">
    <property type="entry name" value="RHODANESE_3"/>
    <property type="match status" value="1"/>
</dbReference>
<feature type="region of interest" description="Disordered" evidence="3">
    <location>
        <begin position="1"/>
        <end position="24"/>
    </location>
</feature>
<feature type="region of interest" description="Disordered" evidence="3">
    <location>
        <begin position="1697"/>
        <end position="1723"/>
    </location>
</feature>
<dbReference type="Proteomes" id="UP000183567">
    <property type="component" value="Unassembled WGS sequence"/>
</dbReference>
<dbReference type="STRING" id="180088.A0A1J8QMQ6"/>
<evidence type="ECO:0000256" key="2">
    <source>
        <dbReference type="ARBA" id="ARBA00013064"/>
    </source>
</evidence>
<feature type="region of interest" description="Disordered" evidence="3">
    <location>
        <begin position="1248"/>
        <end position="1292"/>
    </location>
</feature>
<evidence type="ECO:0000256" key="1">
    <source>
        <dbReference type="ARBA" id="ARBA00009649"/>
    </source>
</evidence>
<dbReference type="PANTHER" id="PTHR19134:SF561">
    <property type="entry name" value="PROTEIN TYROSINE PHOSPHATASE 36E, ISOFORM A"/>
    <property type="match status" value="1"/>
</dbReference>
<comment type="caution">
    <text evidence="7">The sequence shown here is derived from an EMBL/GenBank/DDBJ whole genome shotgun (WGS) entry which is preliminary data.</text>
</comment>
<gene>
    <name evidence="7" type="ORF">AZE42_09011</name>
</gene>
<dbReference type="InterPro" id="IPR036873">
    <property type="entry name" value="Rhodanese-like_dom_sf"/>
</dbReference>
<feature type="domain" description="Tyrosine-protein phosphatase" evidence="4">
    <location>
        <begin position="675"/>
        <end position="978"/>
    </location>
</feature>
<feature type="region of interest" description="Disordered" evidence="3">
    <location>
        <begin position="458"/>
        <end position="504"/>
    </location>
</feature>
<feature type="domain" description="Rhodanese" evidence="6">
    <location>
        <begin position="99"/>
        <end position="216"/>
    </location>
</feature>
<dbReference type="PRINTS" id="PR00700">
    <property type="entry name" value="PRTYPHPHTASE"/>
</dbReference>
<feature type="compositionally biased region" description="Basic and acidic residues" evidence="3">
    <location>
        <begin position="1577"/>
        <end position="1586"/>
    </location>
</feature>
<dbReference type="PROSITE" id="PS50056">
    <property type="entry name" value="TYR_PHOSPHATASE_2"/>
    <property type="match status" value="1"/>
</dbReference>
<dbReference type="InterPro" id="IPR016130">
    <property type="entry name" value="Tyr_Pase_AS"/>
</dbReference>
<dbReference type="InterPro" id="IPR000242">
    <property type="entry name" value="PTP_cat"/>
</dbReference>
<dbReference type="Gene3D" id="3.90.190.10">
    <property type="entry name" value="Protein tyrosine phosphatase superfamily"/>
    <property type="match status" value="3"/>
</dbReference>
<feature type="region of interest" description="Disordered" evidence="3">
    <location>
        <begin position="212"/>
        <end position="239"/>
    </location>
</feature>
<feature type="domain" description="Tyrosine specific protein phosphatases" evidence="5">
    <location>
        <begin position="949"/>
        <end position="995"/>
    </location>
</feature>
<protein>
    <recommendedName>
        <fullName evidence="2">protein-tyrosine-phosphatase</fullName>
        <ecNumber evidence="2">3.1.3.48</ecNumber>
    </recommendedName>
</protein>
<evidence type="ECO:0000313" key="8">
    <source>
        <dbReference type="Proteomes" id="UP000183567"/>
    </source>
</evidence>
<dbReference type="InterPro" id="IPR001763">
    <property type="entry name" value="Rhodanese-like_dom"/>
</dbReference>
<feature type="compositionally biased region" description="Low complexity" evidence="3">
    <location>
        <begin position="863"/>
        <end position="892"/>
    </location>
</feature>
<accession>A0A1J8QMQ6</accession>
<sequence>MSDNDFFTSVPFSAQQSRTHPTDQENVVSFAQAIASRFGSSDLLTARLLPDEQQQPPSPQPISIQNQQPLSIPSHAPLNSINSAAFTPVTPQDLPSYLADPATLILDIRPHATYTAARIHRAISLSIPSTLLKRPLFGLSKLVQMLPSQSARSRFAVWPTATQILVYDADSVSVPDTSNIAGLLRKFRAEGFTGDLVWVKGGFQAVWREARDCATTEHPSPDEDDPEGTTTSSSGPLRTKHLPKAAFSLTSTTAAGAASGSPSFINAANPFFDTIRQNVELSHGITERIPLRLPRRIRRRISDLPFRWLQDIARRSALRPSPSSSSIESGSESSDDPHESDPDSNDPDVEEGAETLAMQFYRIELAEQRRLTTVMEHHARESEVSAYAAAGQPYTLGEDGQGVISVGARVIGAGAKSAPPTPLQGAFPFSITAGVEKGAKNRYNHIWPFEHARVRLHDGRHQGSHPGPKRDKKKVASEGTAGGNISTTPESSSAPVSQSVSAPEDRNQDMLMNLDKLPIRTPALAPPSAIQMTPFEHTAFYTPSSIPATPFNGPPSARGGVTMTPFRPFPRGTGGSDTYFPTMPPFQPIQEIPKIAPIPEDAPMKSPPLRLGALRTGGFLSPPALSMGAMPKSSSPLSTVPRATSPLALSSSFPPSNREGFKLTLPGGASQVHGPPQFNLAVIPPSMEGKSSEPSPVDDYVNASYVQPLGTRKRYIATQGPLPATFVDFWTLVWEQNVHVIVMLTREIENAMVKCGTYWTDPTYGPLQLQLLSTSPPISPSAHTNSADAGFFLALRERDNNGSKQQPSMIVRTFALSHCGYPGIPPRRVTHLQYLEWPDMNVPEDPRGVLELIKRVERAVQESTPGPSPSGSNSHSGSVSTGSGSGSLSPSSGSGGSPGRSHHERGEDFFASPPLGDAGTRRKSGRKGWRHPELDAKTGVATFALGCAPPVLLHCSAGVGRTGGFIAVDAVLDAMKREISQRREIRARARARVGVGSVGKGNMNVVEETESGTESGGMDVDADADEGKERMIGTVPLVMGDRKKARRHHVHKGEGKSGETSSSESLVVHVPVANSPQDTDAGEQTKDVTDTKWQSSTREWAEQVLDQTHPGEGERESRPLPLSLGALPAHSRRRSPDSRSNSSGPSALNSADDSVGSGSGVGDKAGSRSGSARSGSGVSGKGSGTGGAPPSSSVSTSQSGSRSHSGPGSISASNSGSGTNTSSNSGSNFWSSSGVESSGFMGLMRARLRDDSSVTSLSNVGSDFSNGKRRMPLRQPTAVRIGSEDEDAMDVDHPARSVSVPLREVRSSAVAALGQSSASPAVNSNLRTHYTIGSSPIASFSTPALPTTSGAARVAFLDPASRTSSNPSSDDLSPPREFESGGSADAEGASGKSSQVSPDGSEENGASSEKVKIWSKVTETTPATSQEKTSKSSSTAKPIGSTESTKAKPTVAEGSAGTASSSLQPVPEVVQHKIPETELMLSELDQRAAGHAVIDYKLPRQLHQDLSPAPLMSHTNPIWTVVQDMREQRMSLCQSLRQYVFVHAAVIEGALMLIDEEREMWGEYSGSDENPEPLGDGGRRSDDSDIRQTPLMNMSSMEISRTGRNRSTRDRTRSFPPVGGRSSVSSSCGSQIPRTTTSSVLSSSPSKWKRGPSPTELLKEDKSGAVSTAKRPTFHHRMPSKEQALIASDLTVGTPQALSSGVGRRTSNLASGDPPGTYVTRTW</sequence>
<feature type="compositionally biased region" description="Low complexity" evidence="3">
    <location>
        <begin position="1614"/>
        <end position="1646"/>
    </location>
</feature>
<dbReference type="Pfam" id="PF00102">
    <property type="entry name" value="Y_phosphatase"/>
    <property type="match status" value="2"/>
</dbReference>
<evidence type="ECO:0000259" key="5">
    <source>
        <dbReference type="PROSITE" id="PS50056"/>
    </source>
</evidence>
<dbReference type="SUPFAM" id="SSF52821">
    <property type="entry name" value="Rhodanese/Cell cycle control phosphatase"/>
    <property type="match status" value="1"/>
</dbReference>
<feature type="region of interest" description="Disordered" evidence="3">
    <location>
        <begin position="1032"/>
        <end position="1236"/>
    </location>
</feature>
<dbReference type="InterPro" id="IPR000387">
    <property type="entry name" value="Tyr_Pase_dom"/>
</dbReference>
<dbReference type="OrthoDB" id="6058203at2759"/>
<feature type="region of interest" description="Disordered" evidence="3">
    <location>
        <begin position="317"/>
        <end position="350"/>
    </location>
</feature>
<feature type="compositionally biased region" description="Gly residues" evidence="3">
    <location>
        <begin position="1177"/>
        <end position="1187"/>
    </location>
</feature>
<evidence type="ECO:0000256" key="3">
    <source>
        <dbReference type="SAM" id="MobiDB-lite"/>
    </source>
</evidence>
<feature type="compositionally biased region" description="Polar residues" evidence="3">
    <location>
        <begin position="1590"/>
        <end position="1599"/>
    </location>
</feature>
<dbReference type="InterPro" id="IPR050348">
    <property type="entry name" value="Protein-Tyr_Phosphatase"/>
</dbReference>
<feature type="region of interest" description="Disordered" evidence="3">
    <location>
        <begin position="1356"/>
        <end position="1464"/>
    </location>
</feature>
<dbReference type="GO" id="GO:0004725">
    <property type="term" value="F:protein tyrosine phosphatase activity"/>
    <property type="evidence" value="ECO:0007669"/>
    <property type="project" value="UniProtKB-EC"/>
</dbReference>
<dbReference type="SUPFAM" id="SSF52799">
    <property type="entry name" value="(Phosphotyrosine protein) phosphatases II"/>
    <property type="match status" value="1"/>
</dbReference>
<dbReference type="Gene3D" id="3.40.250.10">
    <property type="entry name" value="Rhodanese-like domain"/>
    <property type="match status" value="1"/>
</dbReference>
<evidence type="ECO:0000259" key="4">
    <source>
        <dbReference type="PROSITE" id="PS50055"/>
    </source>
</evidence>
<dbReference type="PROSITE" id="PS00383">
    <property type="entry name" value="TYR_PHOSPHATASE_1"/>
    <property type="match status" value="1"/>
</dbReference>